<protein>
    <submittedName>
        <fullName evidence="1">Uncharacterized protein</fullName>
    </submittedName>
</protein>
<keyword evidence="2" id="KW-1185">Reference proteome</keyword>
<dbReference type="Proteomes" id="UP001152799">
    <property type="component" value="Chromosome 5"/>
</dbReference>
<reference evidence="1" key="1">
    <citation type="submission" date="2022-01" db="EMBL/GenBank/DDBJ databases">
        <authorList>
            <person name="King R."/>
        </authorList>
    </citation>
    <scope>NUCLEOTIDE SEQUENCE</scope>
</reference>
<accession>A0A9N9QG43</accession>
<dbReference type="Gene3D" id="2.40.70.10">
    <property type="entry name" value="Acid Proteases"/>
    <property type="match status" value="1"/>
</dbReference>
<evidence type="ECO:0000313" key="2">
    <source>
        <dbReference type="Proteomes" id="UP001152799"/>
    </source>
</evidence>
<dbReference type="InterPro" id="IPR021109">
    <property type="entry name" value="Peptidase_aspartic_dom_sf"/>
</dbReference>
<dbReference type="SUPFAM" id="SSF50630">
    <property type="entry name" value="Acid proteases"/>
    <property type="match status" value="1"/>
</dbReference>
<sequence>MTPLSLEKRCTFCRKFGHTEDKYLDQPNSNSKFHKYVTVNNKPPLAYVGLGSSCGIICLEEAQRLNLDIDNINVTRLYGYGNGRINTIGTIVISMKIDEVEATITAHVVPNSAQEIPILLGRNFTEQKDILMIKDDVSLKIFRNLSPHLPELEPDLTDRKVVLRISSAATLMPNTL</sequence>
<organism evidence="1 2">
    <name type="scientific">Ceutorhynchus assimilis</name>
    <name type="common">cabbage seed weevil</name>
    <dbReference type="NCBI Taxonomy" id="467358"/>
    <lineage>
        <taxon>Eukaryota</taxon>
        <taxon>Metazoa</taxon>
        <taxon>Ecdysozoa</taxon>
        <taxon>Arthropoda</taxon>
        <taxon>Hexapoda</taxon>
        <taxon>Insecta</taxon>
        <taxon>Pterygota</taxon>
        <taxon>Neoptera</taxon>
        <taxon>Endopterygota</taxon>
        <taxon>Coleoptera</taxon>
        <taxon>Polyphaga</taxon>
        <taxon>Cucujiformia</taxon>
        <taxon>Curculionidae</taxon>
        <taxon>Ceutorhynchinae</taxon>
        <taxon>Ceutorhynchus</taxon>
    </lineage>
</organism>
<name>A0A9N9QG43_9CUCU</name>
<proteinExistence type="predicted"/>
<dbReference type="AlphaFoldDB" id="A0A9N9QG43"/>
<evidence type="ECO:0000313" key="1">
    <source>
        <dbReference type="EMBL" id="CAG9768971.1"/>
    </source>
</evidence>
<dbReference type="EMBL" id="OU892281">
    <property type="protein sequence ID" value="CAG9768971.1"/>
    <property type="molecule type" value="Genomic_DNA"/>
</dbReference>
<gene>
    <name evidence="1" type="ORF">CEUTPL_LOCUS9490</name>
</gene>
<dbReference type="OrthoDB" id="6781600at2759"/>